<feature type="domain" description="Aminoacyl-transfer RNA synthetases class-II family profile" evidence="8">
    <location>
        <begin position="23"/>
        <end position="333"/>
    </location>
</feature>
<dbReference type="Pfam" id="PF13393">
    <property type="entry name" value="tRNA-synt_His"/>
    <property type="match status" value="1"/>
</dbReference>
<dbReference type="Proteomes" id="UP001240643">
    <property type="component" value="Unassembled WGS sequence"/>
</dbReference>
<keyword evidence="7 9" id="KW-0436">Ligase</keyword>
<evidence type="ECO:0000256" key="2">
    <source>
        <dbReference type="ARBA" id="ARBA00022490"/>
    </source>
</evidence>
<dbReference type="Gene3D" id="3.40.50.800">
    <property type="entry name" value="Anticodon-binding domain"/>
    <property type="match status" value="1"/>
</dbReference>
<organism evidence="9 10">
    <name type="scientific">Mycoplasmoides fastidiosum</name>
    <dbReference type="NCBI Taxonomy" id="92758"/>
    <lineage>
        <taxon>Bacteria</taxon>
        <taxon>Bacillati</taxon>
        <taxon>Mycoplasmatota</taxon>
        <taxon>Mycoplasmoidales</taxon>
        <taxon>Mycoplasmoidaceae</taxon>
        <taxon>Mycoplasmoides</taxon>
    </lineage>
</organism>
<evidence type="ECO:0000256" key="5">
    <source>
        <dbReference type="ARBA" id="ARBA00023146"/>
    </source>
</evidence>
<evidence type="ECO:0000313" key="9">
    <source>
        <dbReference type="EMBL" id="MDQ0514350.1"/>
    </source>
</evidence>
<dbReference type="SUPFAM" id="SSF55681">
    <property type="entry name" value="Class II aaRS and biotin synthetases"/>
    <property type="match status" value="1"/>
</dbReference>
<dbReference type="InterPro" id="IPR015807">
    <property type="entry name" value="His-tRNA-ligase"/>
</dbReference>
<dbReference type="PIRSF" id="PIRSF001549">
    <property type="entry name" value="His-tRNA_synth"/>
    <property type="match status" value="1"/>
</dbReference>
<dbReference type="PANTHER" id="PTHR43707">
    <property type="entry name" value="HISTIDYL-TRNA SYNTHETASE"/>
    <property type="match status" value="1"/>
</dbReference>
<name>A0ABU0M0I1_9BACT</name>
<protein>
    <recommendedName>
        <fullName evidence="7">Histidine--tRNA ligase</fullName>
        <ecNumber evidence="7">6.1.1.21</ecNumber>
    </recommendedName>
    <alternativeName>
        <fullName evidence="7">Histidyl-tRNA synthetase</fullName>
        <shortName evidence="7">HisRS</shortName>
    </alternativeName>
</protein>
<keyword evidence="4 7" id="KW-0067">ATP-binding</keyword>
<comment type="similarity">
    <text evidence="1 7">Belongs to the class-II aminoacyl-tRNA synthetase family.</text>
</comment>
<sequence length="442" mass="51486">MNTNYVKPRGTLDLYGEEQSQHQFVIDKLVALANIYGFAKVSTPIYESSNVFNRSLGATSDLVQKEFFELKPRKENRNYVLRPEGTAPIMRMISNEKLLFKLPWPLKFYYHGPMFRYERPQAGRLRQFYQFGAEVVGADFFNFLEVIEFCQQIVDEWNLSGKVKLHINYLGNDETKLKWNEALKAHFSEHLHELSPINQARVNTNPLRILDDKNDQHLECVQNAPTALDFLSESDQAAFDRITRALRKLGIKFEIDHKLVRGFDYYSGFVFEFIYTGRGLEGQDTLIGGGEYKQILKEFGDPNDATCLGFAIGVERMLVVLKANRFKFPAYKPVDIYVACMVDEVDGDFIKLMWKLRQARVRLVVNYSIKKWTKHLKIYDSYNKPIMMIYGEQEQERGIVTIQDLQTRVKTTVKLTEPNEVLAVMSQVDLERWSNNILYKKE</sequence>
<evidence type="ECO:0000256" key="7">
    <source>
        <dbReference type="HAMAP-Rule" id="MF_00127"/>
    </source>
</evidence>
<dbReference type="InterPro" id="IPR036621">
    <property type="entry name" value="Anticodon-bd_dom_sf"/>
</dbReference>
<dbReference type="InterPro" id="IPR004154">
    <property type="entry name" value="Anticodon-bd"/>
</dbReference>
<evidence type="ECO:0000313" key="10">
    <source>
        <dbReference type="Proteomes" id="UP001240643"/>
    </source>
</evidence>
<dbReference type="HAMAP" id="MF_00127">
    <property type="entry name" value="His_tRNA_synth"/>
    <property type="match status" value="1"/>
</dbReference>
<dbReference type="CDD" id="cd00773">
    <property type="entry name" value="HisRS-like_core"/>
    <property type="match status" value="1"/>
</dbReference>
<comment type="subcellular location">
    <subcellularLocation>
        <location evidence="7">Cytoplasm</location>
    </subcellularLocation>
</comment>
<dbReference type="GO" id="GO:0004821">
    <property type="term" value="F:histidine-tRNA ligase activity"/>
    <property type="evidence" value="ECO:0007669"/>
    <property type="project" value="UniProtKB-EC"/>
</dbReference>
<gene>
    <name evidence="7" type="primary">hisS</name>
    <name evidence="9" type="ORF">J2Z62_000788</name>
</gene>
<dbReference type="InterPro" id="IPR045864">
    <property type="entry name" value="aa-tRNA-synth_II/BPL/LPL"/>
</dbReference>
<dbReference type="NCBIfam" id="TIGR00442">
    <property type="entry name" value="hisS"/>
    <property type="match status" value="1"/>
</dbReference>
<evidence type="ECO:0000259" key="8">
    <source>
        <dbReference type="PROSITE" id="PS50862"/>
    </source>
</evidence>
<dbReference type="Pfam" id="PF03129">
    <property type="entry name" value="HGTP_anticodon"/>
    <property type="match status" value="1"/>
</dbReference>
<keyword evidence="10" id="KW-1185">Reference proteome</keyword>
<dbReference type="PROSITE" id="PS50862">
    <property type="entry name" value="AA_TRNA_LIGASE_II"/>
    <property type="match status" value="1"/>
</dbReference>
<keyword evidence="2 7" id="KW-0963">Cytoplasm</keyword>
<evidence type="ECO:0000256" key="6">
    <source>
        <dbReference type="ARBA" id="ARBA00047639"/>
    </source>
</evidence>
<comment type="subunit">
    <text evidence="7">Homodimer.</text>
</comment>
<keyword evidence="7" id="KW-0648">Protein biosynthesis</keyword>
<keyword evidence="5 7" id="KW-0030">Aminoacyl-tRNA synthetase</keyword>
<dbReference type="InterPro" id="IPR041715">
    <property type="entry name" value="HisRS-like_core"/>
</dbReference>
<accession>A0ABU0M0I1</accession>
<dbReference type="InterPro" id="IPR004516">
    <property type="entry name" value="HisRS/HisZ"/>
</dbReference>
<dbReference type="Gene3D" id="3.30.930.10">
    <property type="entry name" value="Bira Bifunctional Protein, Domain 2"/>
    <property type="match status" value="1"/>
</dbReference>
<evidence type="ECO:0000256" key="3">
    <source>
        <dbReference type="ARBA" id="ARBA00022741"/>
    </source>
</evidence>
<dbReference type="InterPro" id="IPR006195">
    <property type="entry name" value="aa-tRNA-synth_II"/>
</dbReference>
<reference evidence="9" key="1">
    <citation type="submission" date="2023-07" db="EMBL/GenBank/DDBJ databases">
        <title>Genomic Encyclopedia of Type Strains, Phase IV (KMG-IV): sequencing the most valuable type-strain genomes for metagenomic binning, comparative biology and taxonomic classification.</title>
        <authorList>
            <person name="Goeker M."/>
        </authorList>
    </citation>
    <scope>NUCLEOTIDE SEQUENCE [LARGE SCALE GENOMIC DNA]</scope>
    <source>
        <strain evidence="9">DSM 21204</strain>
    </source>
</reference>
<dbReference type="EMBL" id="JAUSWO010000001">
    <property type="protein sequence ID" value="MDQ0514350.1"/>
    <property type="molecule type" value="Genomic_DNA"/>
</dbReference>
<keyword evidence="3 7" id="KW-0547">Nucleotide-binding</keyword>
<evidence type="ECO:0000256" key="1">
    <source>
        <dbReference type="ARBA" id="ARBA00008226"/>
    </source>
</evidence>
<dbReference type="PANTHER" id="PTHR43707:SF1">
    <property type="entry name" value="HISTIDINE--TRNA LIGASE, MITOCHONDRIAL-RELATED"/>
    <property type="match status" value="1"/>
</dbReference>
<dbReference type="EC" id="6.1.1.21" evidence="7"/>
<dbReference type="RefSeq" id="WP_256547774.1">
    <property type="nucleotide sequence ID" value="NZ_CP101809.1"/>
</dbReference>
<evidence type="ECO:0000256" key="4">
    <source>
        <dbReference type="ARBA" id="ARBA00022840"/>
    </source>
</evidence>
<comment type="catalytic activity">
    <reaction evidence="6 7">
        <text>tRNA(His) + L-histidine + ATP = L-histidyl-tRNA(His) + AMP + diphosphate + H(+)</text>
        <dbReference type="Rhea" id="RHEA:17313"/>
        <dbReference type="Rhea" id="RHEA-COMP:9665"/>
        <dbReference type="Rhea" id="RHEA-COMP:9689"/>
        <dbReference type="ChEBI" id="CHEBI:15378"/>
        <dbReference type="ChEBI" id="CHEBI:30616"/>
        <dbReference type="ChEBI" id="CHEBI:33019"/>
        <dbReference type="ChEBI" id="CHEBI:57595"/>
        <dbReference type="ChEBI" id="CHEBI:78442"/>
        <dbReference type="ChEBI" id="CHEBI:78527"/>
        <dbReference type="ChEBI" id="CHEBI:456215"/>
        <dbReference type="EC" id="6.1.1.21"/>
    </reaction>
</comment>
<dbReference type="SUPFAM" id="SSF52954">
    <property type="entry name" value="Class II aaRS ABD-related"/>
    <property type="match status" value="1"/>
</dbReference>
<proteinExistence type="inferred from homology"/>
<comment type="caution">
    <text evidence="9">The sequence shown here is derived from an EMBL/GenBank/DDBJ whole genome shotgun (WGS) entry which is preliminary data.</text>
</comment>